<reference evidence="6" key="1">
    <citation type="submission" date="2022-05" db="EMBL/GenBank/DDBJ databases">
        <title>Genome-based reclassification of Anoxybacillus salavatliensis Cihan et al. as a later heterotypic synonym of Anoxybacillus gonensis Belduz et al. 2003.</title>
        <authorList>
            <person name="Inan Bektas K."/>
            <person name="Guler H.I."/>
            <person name="Belduz A.O."/>
            <person name="Canakci S."/>
        </authorList>
    </citation>
    <scope>NUCLEOTIDE SEQUENCE</scope>
    <source>
        <strain evidence="6">NCIMB 13933</strain>
    </source>
</reference>
<dbReference type="SUPFAM" id="SSF51735">
    <property type="entry name" value="NAD(P)-binding Rossmann-fold domains"/>
    <property type="match status" value="1"/>
</dbReference>
<comment type="function">
    <text evidence="2">Catalyzes the reduction of 1-pyrroline-5-carboxylate (PCA) to L-proline.</text>
</comment>
<dbReference type="GO" id="GO:0004735">
    <property type="term" value="F:pyrroline-5-carboxylate reductase activity"/>
    <property type="evidence" value="ECO:0007669"/>
    <property type="project" value="UniProtKB-UniRule"/>
</dbReference>
<dbReference type="EMBL" id="JAMOGB010000001">
    <property type="protein sequence ID" value="MDO0876077.1"/>
    <property type="molecule type" value="Genomic_DNA"/>
</dbReference>
<name>A0AAW7TF20_9BACL</name>
<dbReference type="InterPro" id="IPR053790">
    <property type="entry name" value="P5CR-like_CS"/>
</dbReference>
<dbReference type="EC" id="1.5.1.2" evidence="2"/>
<keyword evidence="2" id="KW-0028">Amino-acid biosynthesis</keyword>
<dbReference type="KEGG" id="agn:AFK25_10455"/>
<feature type="binding site" evidence="3">
    <location>
        <position position="56"/>
    </location>
    <ligand>
        <name>NADPH</name>
        <dbReference type="ChEBI" id="CHEBI:57783"/>
    </ligand>
</feature>
<evidence type="ECO:0000313" key="6">
    <source>
        <dbReference type="EMBL" id="MDO0876077.1"/>
    </source>
</evidence>
<feature type="binding site" evidence="3">
    <location>
        <begin position="6"/>
        <end position="11"/>
    </location>
    <ligand>
        <name>NADP(+)</name>
        <dbReference type="ChEBI" id="CHEBI:58349"/>
    </ligand>
</feature>
<evidence type="ECO:0000259" key="4">
    <source>
        <dbReference type="Pfam" id="PF03807"/>
    </source>
</evidence>
<evidence type="ECO:0000256" key="3">
    <source>
        <dbReference type="PIRSR" id="PIRSR000193-1"/>
    </source>
</evidence>
<dbReference type="InterPro" id="IPR000304">
    <property type="entry name" value="Pyrroline-COOH_reductase"/>
</dbReference>
<accession>A0AAW7TF20</accession>
<organism evidence="6 7">
    <name type="scientific">Anoxybacillus gonensis</name>
    <dbReference type="NCBI Taxonomy" id="198467"/>
    <lineage>
        <taxon>Bacteria</taxon>
        <taxon>Bacillati</taxon>
        <taxon>Bacillota</taxon>
        <taxon>Bacilli</taxon>
        <taxon>Bacillales</taxon>
        <taxon>Anoxybacillaceae</taxon>
        <taxon>Anoxybacillus</taxon>
    </lineage>
</organism>
<keyword evidence="7" id="KW-1185">Reference proteome</keyword>
<dbReference type="Proteomes" id="UP001176117">
    <property type="component" value="Unassembled WGS sequence"/>
</dbReference>
<dbReference type="HAMAP" id="MF_01925">
    <property type="entry name" value="P5C_reductase"/>
    <property type="match status" value="1"/>
</dbReference>
<dbReference type="PIRSF" id="PIRSF000193">
    <property type="entry name" value="Pyrrol-5-carb_rd"/>
    <property type="match status" value="1"/>
</dbReference>
<dbReference type="Pfam" id="PF03807">
    <property type="entry name" value="F420_oxidored"/>
    <property type="match status" value="1"/>
</dbReference>
<comment type="caution">
    <text evidence="6">The sequence shown here is derived from an EMBL/GenBank/DDBJ whole genome shotgun (WGS) entry which is preliminary data.</text>
</comment>
<dbReference type="RefSeq" id="WP_019416879.1">
    <property type="nucleotide sequence ID" value="NZ_CP012152.1"/>
</dbReference>
<dbReference type="PANTHER" id="PTHR11645:SF51">
    <property type="entry name" value="COME OPERON PROTEIN 4"/>
    <property type="match status" value="1"/>
</dbReference>
<dbReference type="GO" id="GO:0005737">
    <property type="term" value="C:cytoplasm"/>
    <property type="evidence" value="ECO:0007669"/>
    <property type="project" value="UniProtKB-SubCell"/>
</dbReference>
<dbReference type="InterPro" id="IPR036291">
    <property type="entry name" value="NAD(P)-bd_dom_sf"/>
</dbReference>
<evidence type="ECO:0000259" key="5">
    <source>
        <dbReference type="Pfam" id="PF14748"/>
    </source>
</evidence>
<feature type="domain" description="Pyrroline-5-carboxylate reductase catalytic N-terminal" evidence="4">
    <location>
        <begin position="3"/>
        <end position="97"/>
    </location>
</feature>
<dbReference type="AlphaFoldDB" id="A0AAW7TF20"/>
<evidence type="ECO:0000256" key="2">
    <source>
        <dbReference type="HAMAP-Rule" id="MF_01925"/>
    </source>
</evidence>
<dbReference type="PANTHER" id="PTHR11645">
    <property type="entry name" value="PYRROLINE-5-CARBOXYLATE REDUCTASE"/>
    <property type="match status" value="1"/>
</dbReference>
<dbReference type="PROSITE" id="PS00521">
    <property type="entry name" value="P5CR"/>
    <property type="match status" value="1"/>
</dbReference>
<dbReference type="InterPro" id="IPR029036">
    <property type="entry name" value="P5CR_dimer"/>
</dbReference>
<protein>
    <recommendedName>
        <fullName evidence="2">Pyrroline-5-carboxylate reductase</fullName>
        <shortName evidence="2">P5C reductase</shortName>
        <shortName evidence="2">P5CR</shortName>
        <ecNumber evidence="2">1.5.1.2</ecNumber>
    </recommendedName>
    <alternativeName>
        <fullName evidence="2">PCA reductase</fullName>
    </alternativeName>
</protein>
<sequence length="277" mass="31031">MNIGFIGTGNMGTILIESFINGNAVKQEQLFITNRTLEKAYSIQQRYPNVHVIQTNEEIAKHATIIFICTKPLHMPAVLKQLRPHLTDHHCIVSITSPISVQQLESLVPCSVARVIPSITNRALAGSSLITVSERCTKEERATIERLFRCISRPIYIDEPITRIASDLTSCGPAFFSYLIQKFIDAAVQQTAITNEQATMLATEMMIGLGALLEKQLYTLPTLQEKVCVKGGITGAGIDVLEKEVGDLFVHIFQKTHEKFDEEKEKVRQQIDHIRDE</sequence>
<evidence type="ECO:0000256" key="1">
    <source>
        <dbReference type="ARBA" id="ARBA00005525"/>
    </source>
</evidence>
<comment type="catalytic activity">
    <reaction evidence="2">
        <text>L-proline + NAD(+) = (S)-1-pyrroline-5-carboxylate + NADH + 2 H(+)</text>
        <dbReference type="Rhea" id="RHEA:14105"/>
        <dbReference type="ChEBI" id="CHEBI:15378"/>
        <dbReference type="ChEBI" id="CHEBI:17388"/>
        <dbReference type="ChEBI" id="CHEBI:57540"/>
        <dbReference type="ChEBI" id="CHEBI:57945"/>
        <dbReference type="ChEBI" id="CHEBI:60039"/>
        <dbReference type="EC" id="1.5.1.2"/>
    </reaction>
</comment>
<keyword evidence="2 3" id="KW-0521">NADP</keyword>
<comment type="similarity">
    <text evidence="1 2">Belongs to the pyrroline-5-carboxylate reductase family.</text>
</comment>
<dbReference type="SUPFAM" id="SSF48179">
    <property type="entry name" value="6-phosphogluconate dehydrogenase C-terminal domain-like"/>
    <property type="match status" value="1"/>
</dbReference>
<keyword evidence="2" id="KW-0963">Cytoplasm</keyword>
<evidence type="ECO:0000313" key="7">
    <source>
        <dbReference type="Proteomes" id="UP001176117"/>
    </source>
</evidence>
<gene>
    <name evidence="6" type="primary">comER</name>
    <name evidence="2" type="synonym">proC</name>
    <name evidence="6" type="ORF">NBU54_00125</name>
</gene>
<dbReference type="InterPro" id="IPR028939">
    <property type="entry name" value="P5C_Rdtase_cat_N"/>
</dbReference>
<keyword evidence="2" id="KW-0641">Proline biosynthesis</keyword>
<comment type="pathway">
    <text evidence="2">Amino-acid biosynthesis; L-proline biosynthesis; L-proline from L-glutamate 5-semialdehyde: step 1/1.</text>
</comment>
<feature type="domain" description="Pyrroline-5-carboxylate reductase dimerisation" evidence="5">
    <location>
        <begin position="163"/>
        <end position="261"/>
    </location>
</feature>
<dbReference type="InterPro" id="IPR008927">
    <property type="entry name" value="6-PGluconate_DH-like_C_sf"/>
</dbReference>
<dbReference type="GO" id="GO:0055129">
    <property type="term" value="P:L-proline biosynthetic process"/>
    <property type="evidence" value="ECO:0007669"/>
    <property type="project" value="UniProtKB-UniRule"/>
</dbReference>
<dbReference type="Pfam" id="PF14748">
    <property type="entry name" value="P5CR_dimer"/>
    <property type="match status" value="1"/>
</dbReference>
<keyword evidence="2" id="KW-0560">Oxidoreductase</keyword>
<dbReference type="NCBIfam" id="NF005814">
    <property type="entry name" value="PRK07680.1"/>
    <property type="match status" value="1"/>
</dbReference>
<dbReference type="Gene3D" id="3.40.50.720">
    <property type="entry name" value="NAD(P)-binding Rossmann-like Domain"/>
    <property type="match status" value="1"/>
</dbReference>
<dbReference type="Gene3D" id="1.10.3730.10">
    <property type="entry name" value="ProC C-terminal domain-like"/>
    <property type="match status" value="1"/>
</dbReference>
<comment type="subcellular location">
    <subcellularLocation>
        <location evidence="2">Cytoplasm</location>
    </subcellularLocation>
</comment>
<proteinExistence type="inferred from homology"/>
<comment type="catalytic activity">
    <reaction evidence="2">
        <text>L-proline + NADP(+) = (S)-1-pyrroline-5-carboxylate + NADPH + 2 H(+)</text>
        <dbReference type="Rhea" id="RHEA:14109"/>
        <dbReference type="ChEBI" id="CHEBI:15378"/>
        <dbReference type="ChEBI" id="CHEBI:17388"/>
        <dbReference type="ChEBI" id="CHEBI:57783"/>
        <dbReference type="ChEBI" id="CHEBI:58349"/>
        <dbReference type="ChEBI" id="CHEBI:60039"/>
        <dbReference type="EC" id="1.5.1.2"/>
    </reaction>
</comment>